<evidence type="ECO:0000313" key="4">
    <source>
        <dbReference type="EMBL" id="QGA25798.1"/>
    </source>
</evidence>
<dbReference type="InterPro" id="IPR012674">
    <property type="entry name" value="Calycin"/>
</dbReference>
<dbReference type="InterPro" id="IPR000566">
    <property type="entry name" value="Lipocln_cytosolic_FA-bd_dom"/>
</dbReference>
<feature type="domain" description="Lipocalin/cytosolic fatty-acid binding" evidence="3">
    <location>
        <begin position="37"/>
        <end position="176"/>
    </location>
</feature>
<evidence type="ECO:0000259" key="3">
    <source>
        <dbReference type="Pfam" id="PF08212"/>
    </source>
</evidence>
<evidence type="ECO:0000256" key="1">
    <source>
        <dbReference type="ARBA" id="ARBA00006889"/>
    </source>
</evidence>
<dbReference type="CDD" id="cd19438">
    <property type="entry name" value="lipocalin_Blc-like"/>
    <property type="match status" value="1"/>
</dbReference>
<comment type="similarity">
    <text evidence="1 2">Belongs to the calycin superfamily. Lipocalin family.</text>
</comment>
<sequence length="177" mass="20347">MDKKKSLIALSVVALGTVAYNLLRPIRSKVEVVEPFQLAKYLGKWYEIARFDFRWEKNLKNVTADYSLNEDGTVLVNNQGIDQTSGKHKQSLGKAKFVDEQNRGALKVSFFGPFYSGYNIVKLDENYQDALVFGDNLDYIWFLSRSKTMSKERKEAYLNYAEASGYDISKLVWTVQE</sequence>
<proteinExistence type="inferred from homology"/>
<dbReference type="InterPro" id="IPR002446">
    <property type="entry name" value="Lipocalin_bac"/>
</dbReference>
<keyword evidence="5" id="KW-1185">Reference proteome</keyword>
<dbReference type="KEGG" id="sphe:GFH32_05445"/>
<reference evidence="4 5" key="1">
    <citation type="submission" date="2019-10" db="EMBL/GenBank/DDBJ databases">
        <authorList>
            <person name="Dong K."/>
        </authorList>
    </citation>
    <scope>NUCLEOTIDE SEQUENCE [LARGE SCALE GENOMIC DNA]</scope>
    <source>
        <strain evidence="5">dk4302</strain>
    </source>
</reference>
<accession>A0A5Q0QDJ9</accession>
<dbReference type="Gene3D" id="2.40.128.20">
    <property type="match status" value="1"/>
</dbReference>
<dbReference type="Proteomes" id="UP000326921">
    <property type="component" value="Chromosome"/>
</dbReference>
<dbReference type="InterPro" id="IPR047202">
    <property type="entry name" value="Lipocalin_Blc-like_dom"/>
</dbReference>
<dbReference type="RefSeq" id="WP_153510120.1">
    <property type="nucleotide sequence ID" value="NZ_CP045652.1"/>
</dbReference>
<evidence type="ECO:0000313" key="5">
    <source>
        <dbReference type="Proteomes" id="UP000326921"/>
    </source>
</evidence>
<dbReference type="SUPFAM" id="SSF50814">
    <property type="entry name" value="Lipocalins"/>
    <property type="match status" value="1"/>
</dbReference>
<dbReference type="PIRSF" id="PIRSF036893">
    <property type="entry name" value="Lipocalin_ApoD"/>
    <property type="match status" value="1"/>
</dbReference>
<gene>
    <name evidence="4" type="ORF">GFH32_05445</name>
</gene>
<evidence type="ECO:0000256" key="2">
    <source>
        <dbReference type="PIRNR" id="PIRNR036893"/>
    </source>
</evidence>
<dbReference type="InterPro" id="IPR022271">
    <property type="entry name" value="Lipocalin_ApoD"/>
</dbReference>
<protein>
    <submittedName>
        <fullName evidence="4">Lipocalin</fullName>
    </submittedName>
</protein>
<dbReference type="GO" id="GO:0006950">
    <property type="term" value="P:response to stress"/>
    <property type="evidence" value="ECO:0007669"/>
    <property type="project" value="UniProtKB-ARBA"/>
</dbReference>
<name>A0A5Q0QDJ9_9SPHI</name>
<dbReference type="EMBL" id="CP045652">
    <property type="protein sequence ID" value="QGA25798.1"/>
    <property type="molecule type" value="Genomic_DNA"/>
</dbReference>
<dbReference type="AlphaFoldDB" id="A0A5Q0QDJ9"/>
<organism evidence="4 5">
    <name type="scientific">Sphingobacterium zhuxiongii</name>
    <dbReference type="NCBI Taxonomy" id="2662364"/>
    <lineage>
        <taxon>Bacteria</taxon>
        <taxon>Pseudomonadati</taxon>
        <taxon>Bacteroidota</taxon>
        <taxon>Sphingobacteriia</taxon>
        <taxon>Sphingobacteriales</taxon>
        <taxon>Sphingobacteriaceae</taxon>
        <taxon>Sphingobacterium</taxon>
    </lineage>
</organism>
<dbReference type="PANTHER" id="PTHR10612:SF34">
    <property type="entry name" value="APOLIPOPROTEIN D"/>
    <property type="match status" value="1"/>
</dbReference>
<dbReference type="Pfam" id="PF08212">
    <property type="entry name" value="Lipocalin_2"/>
    <property type="match status" value="1"/>
</dbReference>
<dbReference type="PANTHER" id="PTHR10612">
    <property type="entry name" value="APOLIPOPROTEIN D"/>
    <property type="match status" value="1"/>
</dbReference>
<dbReference type="PRINTS" id="PR01171">
    <property type="entry name" value="BCTLIPOCALIN"/>
</dbReference>